<dbReference type="InterPro" id="IPR011989">
    <property type="entry name" value="ARM-like"/>
</dbReference>
<dbReference type="GO" id="GO:0051211">
    <property type="term" value="P:anisotropic cell growth"/>
    <property type="evidence" value="ECO:0007669"/>
    <property type="project" value="InterPro"/>
</dbReference>
<name>A0AAW2L6U1_9LAMI</name>
<dbReference type="SUPFAM" id="SSF49562">
    <property type="entry name" value="C2 domain (Calcium/lipid-binding domain, CaLB)"/>
    <property type="match status" value="1"/>
</dbReference>
<dbReference type="InterPro" id="IPR044297">
    <property type="entry name" value="CSI1/2/3"/>
</dbReference>
<reference evidence="3" key="2">
    <citation type="journal article" date="2024" name="Plant">
        <title>Genomic evolution and insights into agronomic trait innovations of Sesamum species.</title>
        <authorList>
            <person name="Miao H."/>
            <person name="Wang L."/>
            <person name="Qu L."/>
            <person name="Liu H."/>
            <person name="Sun Y."/>
            <person name="Le M."/>
            <person name="Wang Q."/>
            <person name="Wei S."/>
            <person name="Zheng Y."/>
            <person name="Lin W."/>
            <person name="Duan Y."/>
            <person name="Cao H."/>
            <person name="Xiong S."/>
            <person name="Wang X."/>
            <person name="Wei L."/>
            <person name="Li C."/>
            <person name="Ma Q."/>
            <person name="Ju M."/>
            <person name="Zhao R."/>
            <person name="Li G."/>
            <person name="Mu C."/>
            <person name="Tian Q."/>
            <person name="Mei H."/>
            <person name="Zhang T."/>
            <person name="Gao T."/>
            <person name="Zhang H."/>
        </authorList>
    </citation>
    <scope>NUCLEOTIDE SEQUENCE</scope>
    <source>
        <strain evidence="3">G01</strain>
    </source>
</reference>
<comment type="caution">
    <text evidence="3">The sequence shown here is derived from an EMBL/GenBank/DDBJ whole genome shotgun (WGS) entry which is preliminary data.</text>
</comment>
<protein>
    <submittedName>
        <fullName evidence="3">Protein CELLULOSE SYNTHASE INTERACTIVE 3</fullName>
    </submittedName>
</protein>
<dbReference type="GO" id="GO:2001006">
    <property type="term" value="P:regulation of cellulose biosynthetic process"/>
    <property type="evidence" value="ECO:0007669"/>
    <property type="project" value="InterPro"/>
</dbReference>
<dbReference type="PROSITE" id="PS50004">
    <property type="entry name" value="C2"/>
    <property type="match status" value="1"/>
</dbReference>
<dbReference type="InterPro" id="IPR016024">
    <property type="entry name" value="ARM-type_fold"/>
</dbReference>
<evidence type="ECO:0000259" key="2">
    <source>
        <dbReference type="PROSITE" id="PS50004"/>
    </source>
</evidence>
<dbReference type="GO" id="GO:0010330">
    <property type="term" value="C:cellulose synthase complex"/>
    <property type="evidence" value="ECO:0007669"/>
    <property type="project" value="InterPro"/>
</dbReference>
<dbReference type="PANTHER" id="PTHR46369">
    <property type="entry name" value="PROTEIN CELLULOSE SYNTHASE INTERACTIVE 1"/>
    <property type="match status" value="1"/>
</dbReference>
<dbReference type="Gene3D" id="2.60.40.150">
    <property type="entry name" value="C2 domain"/>
    <property type="match status" value="1"/>
</dbReference>
<dbReference type="InterPro" id="IPR035892">
    <property type="entry name" value="C2_domain_sf"/>
</dbReference>
<evidence type="ECO:0000256" key="1">
    <source>
        <dbReference type="ARBA" id="ARBA00022737"/>
    </source>
</evidence>
<dbReference type="AlphaFoldDB" id="A0AAW2L6U1"/>
<dbReference type="Gene3D" id="1.25.10.10">
    <property type="entry name" value="Leucine-rich Repeat Variant"/>
    <property type="match status" value="5"/>
</dbReference>
<keyword evidence="1" id="KW-0677">Repeat</keyword>
<dbReference type="SMART" id="SM00239">
    <property type="entry name" value="C2"/>
    <property type="match status" value="1"/>
</dbReference>
<proteinExistence type="predicted"/>
<dbReference type="CDD" id="cd00030">
    <property type="entry name" value="C2"/>
    <property type="match status" value="1"/>
</dbReference>
<dbReference type="EMBL" id="JACGWK010000015">
    <property type="protein sequence ID" value="KAL0314334.1"/>
    <property type="molecule type" value="Genomic_DNA"/>
</dbReference>
<dbReference type="SUPFAM" id="SSF48371">
    <property type="entry name" value="ARM repeat"/>
    <property type="match status" value="3"/>
</dbReference>
<dbReference type="PANTHER" id="PTHR46369:SF1">
    <property type="entry name" value="PROTEIN CELLULOSE SYNTHASE INTERACTIVE 3"/>
    <property type="match status" value="1"/>
</dbReference>
<dbReference type="InterPro" id="IPR000008">
    <property type="entry name" value="C2_dom"/>
</dbReference>
<dbReference type="GO" id="GO:0008017">
    <property type="term" value="F:microtubule binding"/>
    <property type="evidence" value="ECO:0007669"/>
    <property type="project" value="InterPro"/>
</dbReference>
<accession>A0AAW2L6U1</accession>
<organism evidence="3">
    <name type="scientific">Sesamum angustifolium</name>
    <dbReference type="NCBI Taxonomy" id="2727405"/>
    <lineage>
        <taxon>Eukaryota</taxon>
        <taxon>Viridiplantae</taxon>
        <taxon>Streptophyta</taxon>
        <taxon>Embryophyta</taxon>
        <taxon>Tracheophyta</taxon>
        <taxon>Spermatophyta</taxon>
        <taxon>Magnoliopsida</taxon>
        <taxon>eudicotyledons</taxon>
        <taxon>Gunneridae</taxon>
        <taxon>Pentapetalae</taxon>
        <taxon>asterids</taxon>
        <taxon>lamiids</taxon>
        <taxon>Lamiales</taxon>
        <taxon>Pedaliaceae</taxon>
        <taxon>Sesamum</taxon>
    </lineage>
</organism>
<gene>
    <name evidence="3" type="ORF">Sangu_2277800</name>
</gene>
<sequence>MGALEASGYMKPLIYALVDMIKQSSSLEFEITTPRGFTDRSAFRDGDDIHVPDPATVLGGTVALWLLAIVSSSHSKHKITVMEAGGLEALSDKLAEYAKKEAAEFGDTEGVWISTVLAAVLFQDANVVSAPMAIHFVPSLAILLKSDEMIDRFFAAQAMASLVCYGNKGINLAIANSGAVAGLTTLIGHLESNMLNLIALSEEFSLIRNPEQVVLESLFLIDDVRVGSVARKTIPLLVDLLRPMPDRPGAPPFAVRLLTQIADGNDANKLHMAEAGALDALSKYLSLIPQDLNEATISELLRILFSNPDLLRYEAAASCMDQLIAVLHLGSRSARLSAARALNELFDADNIRDSESSIQAIQPLADMLDTTSECEQQAALSALVKLTSDCNSRAAMLAEVEGNPLHSIYEILSSASTWEMKSDAAELCCVLFDNPRVRELPIVSECIEPLILLMQSDKETAVESGVCAFERLMDDEKQVEIPSDHDVVGMLVGLVSGSNHRLIEASICALIKLGKDRTPRKLDMVNAGIIENCLELLPTAPTSLCAMIAELFRILTNSSAISKSSAAAKIVEPLFMVLLKTDFGLWGQHSALQALVNILEKPQSLSALKLTPSQVIEPLISFLESPLQAIQQLGTELLSHLLEQEHFKQDITTKSAVVPLVQLAGIGILNLQQTAIKALENISLSLPKAVCDAGGIFELSKVIIQDDPLPPEALWESAASVLSNLLRSDAEYYLNVPAVALVKMLHSSVEGTIKVALNALTVQEKTEASSAELMVEAGAIDALLDLLRLLAALALGDLSQHEGLARATDSVFACRALVSLLEDQPTEEMQMVAICALQNLVMRSRTNRRAVAESGGILVIQEQVLSQNSDVAAQAALLIKFLFSNHTLQEYVSNELIRSLTAALERELWSTATVNEEVLRTIHVIFSNFHKLHMSEAATLCIPHLVSALKSGSEAAQDSILTTLCLLKHSWSTMPLDLSKSQAMVAAEAIPVLQMLMKTCPPSFHERVESLLNCLPGCLTVTIKRANNLKHVLGGTHAYCRLTIGSGPARQTKVVSHNTSPEWKEAFTWAFDVPPKGQKLHISCRSRSTFGKTSLGRVTIKIDKVVNEGVYSGVFGLSQGANKDSSSRTLEIEITWSNRMSNESV</sequence>
<dbReference type="InterPro" id="IPR000225">
    <property type="entry name" value="Armadillo"/>
</dbReference>
<dbReference type="Pfam" id="PF00168">
    <property type="entry name" value="C2"/>
    <property type="match status" value="1"/>
</dbReference>
<dbReference type="SMART" id="SM00185">
    <property type="entry name" value="ARM"/>
    <property type="match status" value="6"/>
</dbReference>
<reference evidence="3" key="1">
    <citation type="submission" date="2020-06" db="EMBL/GenBank/DDBJ databases">
        <authorList>
            <person name="Li T."/>
            <person name="Hu X."/>
            <person name="Zhang T."/>
            <person name="Song X."/>
            <person name="Zhang H."/>
            <person name="Dai N."/>
            <person name="Sheng W."/>
            <person name="Hou X."/>
            <person name="Wei L."/>
        </authorList>
    </citation>
    <scope>NUCLEOTIDE SEQUENCE</scope>
    <source>
        <strain evidence="3">G01</strain>
        <tissue evidence="3">Leaf</tissue>
    </source>
</reference>
<feature type="domain" description="C2" evidence="2">
    <location>
        <begin position="998"/>
        <end position="1115"/>
    </location>
</feature>
<evidence type="ECO:0000313" key="3">
    <source>
        <dbReference type="EMBL" id="KAL0314334.1"/>
    </source>
</evidence>